<keyword evidence="3" id="KW-1185">Reference proteome</keyword>
<evidence type="ECO:0000313" key="2">
    <source>
        <dbReference type="EMBL" id="MBP2319608.1"/>
    </source>
</evidence>
<reference evidence="2 3" key="1">
    <citation type="submission" date="2021-03" db="EMBL/GenBank/DDBJ databases">
        <title>Sequencing the genomes of 1000 actinobacteria strains.</title>
        <authorList>
            <person name="Klenk H.-P."/>
        </authorList>
    </citation>
    <scope>NUCLEOTIDE SEQUENCE [LARGE SCALE GENOMIC DNA]</scope>
    <source>
        <strain evidence="2 3">DSM 12544</strain>
    </source>
</reference>
<sequence length="287" mass="32410">MEVIREELGLFPGAGKNSGASPFDQIKQHRADGVEFWSGRDLMELLGYDSWRRFEDAVERAQRTAENQGRNVTDLFAGAVKKSQWGRPAADVLLTRYAAYLVAMNGDPRKPEVAAAQSYFAVRTREAETGRISNATPSLPVPQSMSEALRLAADQWEKRELAEARAEEAEEIVTAVNSNRGLNLRKFHKHYFPDVSERQFFELLYSSGLLIDQRGTRTGKNGEKKNGYEHMHPTYKGKPYFMLDGPMVAGKRRESTYVRPGRPEVDLRDLLIRKGLPTADFKELEAA</sequence>
<dbReference type="EMBL" id="JAGINX010000002">
    <property type="protein sequence ID" value="MBP2319608.1"/>
    <property type="molecule type" value="Genomic_DNA"/>
</dbReference>
<protein>
    <recommendedName>
        <fullName evidence="1">Bro-N domain-containing protein</fullName>
    </recommendedName>
</protein>
<organism evidence="2 3">
    <name type="scientific">Nesterenkonia lacusekhoensis</name>
    <dbReference type="NCBI Taxonomy" id="150832"/>
    <lineage>
        <taxon>Bacteria</taxon>
        <taxon>Bacillati</taxon>
        <taxon>Actinomycetota</taxon>
        <taxon>Actinomycetes</taxon>
        <taxon>Micrococcales</taxon>
        <taxon>Micrococcaceae</taxon>
        <taxon>Nesterenkonia</taxon>
    </lineage>
</organism>
<dbReference type="Proteomes" id="UP001519331">
    <property type="component" value="Unassembled WGS sequence"/>
</dbReference>
<dbReference type="RefSeq" id="WP_210051567.1">
    <property type="nucleotide sequence ID" value="NZ_JAGINX010000002.1"/>
</dbReference>
<proteinExistence type="predicted"/>
<feature type="domain" description="Bro-N" evidence="1">
    <location>
        <begin position="32"/>
        <end position="116"/>
    </location>
</feature>
<name>A0ABS4T563_9MICC</name>
<comment type="caution">
    <text evidence="2">The sequence shown here is derived from an EMBL/GenBank/DDBJ whole genome shotgun (WGS) entry which is preliminary data.</text>
</comment>
<evidence type="ECO:0000259" key="1">
    <source>
        <dbReference type="Pfam" id="PF02498"/>
    </source>
</evidence>
<dbReference type="InterPro" id="IPR003497">
    <property type="entry name" value="BRO_N_domain"/>
</dbReference>
<accession>A0ABS4T563</accession>
<dbReference type="Pfam" id="PF02498">
    <property type="entry name" value="Bro-N"/>
    <property type="match status" value="1"/>
</dbReference>
<evidence type="ECO:0000313" key="3">
    <source>
        <dbReference type="Proteomes" id="UP001519331"/>
    </source>
</evidence>
<gene>
    <name evidence="2" type="ORF">JOF45_002691</name>
</gene>